<feature type="DNA-binding region" description="H-T-H motif" evidence="2">
    <location>
        <begin position="64"/>
        <end position="83"/>
    </location>
</feature>
<feature type="domain" description="HTH tetR-type" evidence="3">
    <location>
        <begin position="41"/>
        <end position="101"/>
    </location>
</feature>
<dbReference type="InterPro" id="IPR009057">
    <property type="entry name" value="Homeodomain-like_sf"/>
</dbReference>
<dbReference type="Proteomes" id="UP000648075">
    <property type="component" value="Unassembled WGS sequence"/>
</dbReference>
<dbReference type="Gene3D" id="1.10.357.10">
    <property type="entry name" value="Tetracycline Repressor, domain 2"/>
    <property type="match status" value="1"/>
</dbReference>
<dbReference type="InterPro" id="IPR001647">
    <property type="entry name" value="HTH_TetR"/>
</dbReference>
<reference evidence="4" key="1">
    <citation type="journal article" date="2014" name="Int. J. Syst. Evol. Microbiol.">
        <title>Complete genome sequence of Corynebacterium casei LMG S-19264T (=DSM 44701T), isolated from a smear-ripened cheese.</title>
        <authorList>
            <consortium name="US DOE Joint Genome Institute (JGI-PGF)"/>
            <person name="Walter F."/>
            <person name="Albersmeier A."/>
            <person name="Kalinowski J."/>
            <person name="Ruckert C."/>
        </authorList>
    </citation>
    <scope>NUCLEOTIDE SEQUENCE</scope>
    <source>
        <strain evidence="4">KCTC 32255</strain>
    </source>
</reference>
<evidence type="ECO:0000256" key="2">
    <source>
        <dbReference type="PROSITE-ProRule" id="PRU00335"/>
    </source>
</evidence>
<dbReference type="PROSITE" id="PS50977">
    <property type="entry name" value="HTH_TETR_2"/>
    <property type="match status" value="1"/>
</dbReference>
<evidence type="ECO:0000313" key="4">
    <source>
        <dbReference type="EMBL" id="GGZ14861.1"/>
    </source>
</evidence>
<proteinExistence type="predicted"/>
<evidence type="ECO:0000259" key="3">
    <source>
        <dbReference type="PROSITE" id="PS50977"/>
    </source>
</evidence>
<reference evidence="4" key="2">
    <citation type="submission" date="2020-09" db="EMBL/GenBank/DDBJ databases">
        <authorList>
            <person name="Sun Q."/>
            <person name="Kim S."/>
        </authorList>
    </citation>
    <scope>NUCLEOTIDE SEQUENCE</scope>
    <source>
        <strain evidence="4">KCTC 32255</strain>
    </source>
</reference>
<keyword evidence="5" id="KW-1185">Reference proteome</keyword>
<keyword evidence="1 2" id="KW-0238">DNA-binding</keyword>
<protein>
    <recommendedName>
        <fullName evidence="3">HTH tetR-type domain-containing protein</fullName>
    </recommendedName>
</protein>
<evidence type="ECO:0000256" key="1">
    <source>
        <dbReference type="ARBA" id="ARBA00023125"/>
    </source>
</evidence>
<evidence type="ECO:0000313" key="5">
    <source>
        <dbReference type="Proteomes" id="UP000648075"/>
    </source>
</evidence>
<dbReference type="SUPFAM" id="SSF46689">
    <property type="entry name" value="Homeodomain-like"/>
    <property type="match status" value="1"/>
</dbReference>
<dbReference type="RefSeq" id="WP_189622331.1">
    <property type="nucleotide sequence ID" value="NZ_BMZA01000019.1"/>
</dbReference>
<comment type="caution">
    <text evidence="4">The sequence shown here is derived from an EMBL/GenBank/DDBJ whole genome shotgun (WGS) entry which is preliminary data.</text>
</comment>
<gene>
    <name evidence="4" type="ORF">GCM10011614_32320</name>
</gene>
<sequence length="248" mass="27871">MAVSATDWPQLEQPRIPARAGGTVQCKLMEYGVTVRERAKEERRQRILNAAENLIRESGSVSFSMRELAVHAEMSHFTSYNLIGGKGAVLYTLLHRSIDRIMSLPSSVDPQSDPLQYILKMGDIAVRFFVSDPMFFRPLTRYLFGVLDHEHRPAYMKKGEQHWRTAAVAIEAATPLPAVLTEADFGTAINTYFAGALGLWAHEEITEAMFFAHIRHAISITLLAWGKPEWQPRLMAEIAAARVIIHSP</sequence>
<organism evidence="4 5">
    <name type="scientific">Novosphingobium colocasiae</name>
    <dbReference type="NCBI Taxonomy" id="1256513"/>
    <lineage>
        <taxon>Bacteria</taxon>
        <taxon>Pseudomonadati</taxon>
        <taxon>Pseudomonadota</taxon>
        <taxon>Alphaproteobacteria</taxon>
        <taxon>Sphingomonadales</taxon>
        <taxon>Sphingomonadaceae</taxon>
        <taxon>Novosphingobium</taxon>
    </lineage>
</organism>
<name>A0A918UJT8_9SPHN</name>
<accession>A0A918UJT8</accession>
<dbReference type="AlphaFoldDB" id="A0A918UJT8"/>
<dbReference type="EMBL" id="BMZA01000019">
    <property type="protein sequence ID" value="GGZ14861.1"/>
    <property type="molecule type" value="Genomic_DNA"/>
</dbReference>
<dbReference type="GO" id="GO:0003677">
    <property type="term" value="F:DNA binding"/>
    <property type="evidence" value="ECO:0007669"/>
    <property type="project" value="UniProtKB-UniRule"/>
</dbReference>